<dbReference type="InterPro" id="IPR009057">
    <property type="entry name" value="Homeodomain-like_sf"/>
</dbReference>
<keyword evidence="5" id="KW-1185">Reference proteome</keyword>
<evidence type="ECO:0000256" key="1">
    <source>
        <dbReference type="ARBA" id="ARBA00023015"/>
    </source>
</evidence>
<dbReference type="SUPFAM" id="SSF52317">
    <property type="entry name" value="Class I glutamine amidotransferase-like"/>
    <property type="match status" value="1"/>
</dbReference>
<dbReference type="InterPro" id="IPR052158">
    <property type="entry name" value="INH-QAR"/>
</dbReference>
<accession>Q2T7Y6</accession>
<keyword evidence="2" id="KW-0804">Transcription</keyword>
<proteinExistence type="predicted"/>
<dbReference type="SUPFAM" id="SSF46689">
    <property type="entry name" value="Homeodomain-like"/>
    <property type="match status" value="2"/>
</dbReference>
<dbReference type="PANTHER" id="PTHR43130">
    <property type="entry name" value="ARAC-FAMILY TRANSCRIPTIONAL REGULATOR"/>
    <property type="match status" value="1"/>
</dbReference>
<organism evidence="4 5">
    <name type="scientific">Burkholderia thailandensis (strain ATCC 700388 / DSM 13276 / CCUG 48851 / CIP 106301 / E264)</name>
    <dbReference type="NCBI Taxonomy" id="271848"/>
    <lineage>
        <taxon>Bacteria</taxon>
        <taxon>Pseudomonadati</taxon>
        <taxon>Pseudomonadota</taxon>
        <taxon>Betaproteobacteria</taxon>
        <taxon>Burkholderiales</taxon>
        <taxon>Burkholderiaceae</taxon>
        <taxon>Burkholderia</taxon>
        <taxon>pseudomallei group</taxon>
    </lineage>
</organism>
<evidence type="ECO:0000313" key="4">
    <source>
        <dbReference type="EMBL" id="ABC35942.1"/>
    </source>
</evidence>
<dbReference type="Pfam" id="PF01965">
    <property type="entry name" value="DJ-1_PfpI"/>
    <property type="match status" value="1"/>
</dbReference>
<dbReference type="AlphaFoldDB" id="Q2T7Y6"/>
<name>Q2T7Y6_BURTA</name>
<dbReference type="GO" id="GO:0043565">
    <property type="term" value="F:sequence-specific DNA binding"/>
    <property type="evidence" value="ECO:0007669"/>
    <property type="project" value="InterPro"/>
</dbReference>
<dbReference type="SMART" id="SM00342">
    <property type="entry name" value="HTH_ARAC"/>
    <property type="match status" value="1"/>
</dbReference>
<dbReference type="CDD" id="cd03137">
    <property type="entry name" value="GATase1_AraC_1"/>
    <property type="match status" value="1"/>
</dbReference>
<protein>
    <submittedName>
        <fullName evidence="4">Transcriptional regulator, AraC family</fullName>
    </submittedName>
</protein>
<dbReference type="InterPro" id="IPR018060">
    <property type="entry name" value="HTH_AraC"/>
</dbReference>
<dbReference type="DNASU" id="3844942"/>
<dbReference type="Pfam" id="PF12833">
    <property type="entry name" value="HTH_18"/>
    <property type="match status" value="1"/>
</dbReference>
<keyword evidence="1" id="KW-0805">Transcription regulation</keyword>
<reference evidence="4 5" key="1">
    <citation type="journal article" date="2005" name="BMC Genomics">
        <title>Bacterial genome adaptation to niches: divergence of the potential virulence genes in three Burkholderia species of different survival strategies.</title>
        <authorList>
            <person name="Kim H.S."/>
            <person name="Schell M.A."/>
            <person name="Yu Y."/>
            <person name="Ulrich R.L."/>
            <person name="Sarria S.H."/>
            <person name="Nierman W.C."/>
            <person name="DeShazer D."/>
        </authorList>
    </citation>
    <scope>NUCLEOTIDE SEQUENCE [LARGE SCALE GENOMIC DNA]</scope>
    <source>
        <strain evidence="5">ATCC 700388 / DSM 13276 / CCUG 48851 / CIP 106301 / E264</strain>
    </source>
</reference>
<dbReference type="Gene3D" id="1.10.10.60">
    <property type="entry name" value="Homeodomain-like"/>
    <property type="match status" value="1"/>
</dbReference>
<dbReference type="InterPro" id="IPR029062">
    <property type="entry name" value="Class_I_gatase-like"/>
</dbReference>
<dbReference type="Gene3D" id="3.40.50.880">
    <property type="match status" value="1"/>
</dbReference>
<dbReference type="KEGG" id="bte:BTH_II0513"/>
<dbReference type="EMBL" id="CP000085">
    <property type="protein sequence ID" value="ABC35942.1"/>
    <property type="molecule type" value="Genomic_DNA"/>
</dbReference>
<dbReference type="InterPro" id="IPR002818">
    <property type="entry name" value="DJ-1/PfpI"/>
</dbReference>
<gene>
    <name evidence="4" type="ordered locus">BTH_II0513</name>
</gene>
<evidence type="ECO:0000313" key="5">
    <source>
        <dbReference type="Proteomes" id="UP000001930"/>
    </source>
</evidence>
<dbReference type="PROSITE" id="PS01124">
    <property type="entry name" value="HTH_ARAC_FAMILY_2"/>
    <property type="match status" value="1"/>
</dbReference>
<evidence type="ECO:0000259" key="3">
    <source>
        <dbReference type="PROSITE" id="PS01124"/>
    </source>
</evidence>
<dbReference type="GO" id="GO:0003700">
    <property type="term" value="F:DNA-binding transcription factor activity"/>
    <property type="evidence" value="ECO:0007669"/>
    <property type="project" value="InterPro"/>
</dbReference>
<feature type="domain" description="HTH araC/xylS-type" evidence="3">
    <location>
        <begin position="276"/>
        <end position="374"/>
    </location>
</feature>
<dbReference type="HOGENOM" id="CLU_000445_59_0_4"/>
<sequence>MSSASRQRDERRAGPAGCAGVVDKPTVCKYRVADMPKSPRFPPTPTPAAPPALAPAASRRTVHVLAFDDVQLLDVAGPLQVFSTANDFAARRGLAIPYAPRVVAANAPSAMSSAGLAFAAAPLPAAREPSDTLLVAGGWGVYDAARDPRLVDWVRRRAAQTRRVASVCSGAFVLAAAGLLDGRRVVTHWSRCDELAQRYPHVRVDPDPIFIRDGNVWTSAGVTAGIDLALALVEDDLGRALALDVARHLVVFLKRPGGQAQFSTALSLQHEGGRFSELNAWAAANLGADLSVATLAARAGMSERSFMRRYRETTGKTPARAIEQMRVEAARHLLADAPLPVKRIAARCGFGSEETMRRSFLRMLGVTPQAYRERFASRGVKTENVRP</sequence>
<dbReference type="Proteomes" id="UP000001930">
    <property type="component" value="Chromosome II"/>
</dbReference>
<dbReference type="PANTHER" id="PTHR43130:SF3">
    <property type="entry name" value="HTH-TYPE TRANSCRIPTIONAL REGULATOR RV1931C"/>
    <property type="match status" value="1"/>
</dbReference>
<evidence type="ECO:0000256" key="2">
    <source>
        <dbReference type="ARBA" id="ARBA00023163"/>
    </source>
</evidence>